<evidence type="ECO:0000259" key="2">
    <source>
        <dbReference type="Pfam" id="PF14392"/>
    </source>
</evidence>
<dbReference type="EMBL" id="LUHQ01000002">
    <property type="protein sequence ID" value="OAP11606.1"/>
    <property type="molecule type" value="Genomic_DNA"/>
</dbReference>
<feature type="domain" description="Zinc knuckle CX2CX4HX4C" evidence="2">
    <location>
        <begin position="22"/>
        <end position="55"/>
    </location>
</feature>
<comment type="caution">
    <text evidence="3">The sequence shown here is derived from an EMBL/GenBank/DDBJ whole genome shotgun (WGS) entry which is preliminary data.</text>
</comment>
<accession>A0A178W0I0</accession>
<dbReference type="Proteomes" id="UP000078284">
    <property type="component" value="Chromosome 2"/>
</dbReference>
<dbReference type="AlphaFoldDB" id="A0A178W0I0"/>
<gene>
    <name evidence="3" type="ordered locus">AXX17_At2g08710</name>
</gene>
<reference evidence="4" key="1">
    <citation type="journal article" date="2016" name="Proc. Natl. Acad. Sci. U.S.A.">
        <title>Chromosome-level assembly of Arabidopsis thaliana Ler reveals the extent of translocation and inversion polymorphisms.</title>
        <authorList>
            <person name="Zapata L."/>
            <person name="Ding J."/>
            <person name="Willing E.M."/>
            <person name="Hartwig B."/>
            <person name="Bezdan D."/>
            <person name="Jiao W.B."/>
            <person name="Patel V."/>
            <person name="Velikkakam James G."/>
            <person name="Koornneef M."/>
            <person name="Ossowski S."/>
            <person name="Schneeberger K."/>
        </authorList>
    </citation>
    <scope>NUCLEOTIDE SEQUENCE [LARGE SCALE GENOMIC DNA]</scope>
    <source>
        <strain evidence="4">cv. Landsberg erecta</strain>
    </source>
</reference>
<dbReference type="Pfam" id="PF14392">
    <property type="entry name" value="zf-CCHC_4"/>
    <property type="match status" value="1"/>
</dbReference>
<feature type="region of interest" description="Disordered" evidence="1">
    <location>
        <begin position="149"/>
        <end position="237"/>
    </location>
</feature>
<protein>
    <recommendedName>
        <fullName evidence="2">Zinc knuckle CX2CX4HX4C domain-containing protein</fullName>
    </recommendedName>
</protein>
<feature type="compositionally biased region" description="Polar residues" evidence="1">
    <location>
        <begin position="151"/>
        <end position="164"/>
    </location>
</feature>
<evidence type="ECO:0000313" key="4">
    <source>
        <dbReference type="Proteomes" id="UP000078284"/>
    </source>
</evidence>
<evidence type="ECO:0000256" key="1">
    <source>
        <dbReference type="SAM" id="MobiDB-lite"/>
    </source>
</evidence>
<dbReference type="InterPro" id="IPR025836">
    <property type="entry name" value="Zn_knuckle_CX2CX4HX4C"/>
</dbReference>
<organism evidence="3 4">
    <name type="scientific">Arabidopsis thaliana</name>
    <name type="common">Mouse-ear cress</name>
    <dbReference type="NCBI Taxonomy" id="3702"/>
    <lineage>
        <taxon>Eukaryota</taxon>
        <taxon>Viridiplantae</taxon>
        <taxon>Streptophyta</taxon>
        <taxon>Embryophyta</taxon>
        <taxon>Tracheophyta</taxon>
        <taxon>Spermatophyta</taxon>
        <taxon>Magnoliopsida</taxon>
        <taxon>eudicotyledons</taxon>
        <taxon>Gunneridae</taxon>
        <taxon>Pentapetalae</taxon>
        <taxon>rosids</taxon>
        <taxon>malvids</taxon>
        <taxon>Brassicales</taxon>
        <taxon>Brassicaceae</taxon>
        <taxon>Camelineae</taxon>
        <taxon>Arabidopsis</taxon>
    </lineage>
</organism>
<name>A0A178W0I0_ARATH</name>
<feature type="compositionally biased region" description="Basic and acidic residues" evidence="1">
    <location>
        <begin position="182"/>
        <end position="229"/>
    </location>
</feature>
<evidence type="ECO:0000313" key="3">
    <source>
        <dbReference type="EMBL" id="OAP11606.1"/>
    </source>
</evidence>
<sequence>MPYVCVETVSDIAHDLGHIIHIDFHEATTNQIAYIRYEKLRRICSHCLRFTHQRNPSPYSLPLLAPRHEDRVQISAERVRRVLHDELCRSDMNSQSQLSDDSFPAPLTPPLTVPTLPLNLAELAATRLELFPPTTVTSSQKLMVHRPQVGIQAQQRRPNSQVSPLTEEEDTSRFSRIVETGESSRRVEMGESSRQAEEEASKRKTTQDGQKESDKRSQKQKVSELKEGGILKPPKKR</sequence>
<proteinExistence type="predicted"/>